<dbReference type="CDD" id="cd06257">
    <property type="entry name" value="DnaJ"/>
    <property type="match status" value="1"/>
</dbReference>
<evidence type="ECO:0000256" key="1">
    <source>
        <dbReference type="ARBA" id="ARBA00023186"/>
    </source>
</evidence>
<dbReference type="Gene3D" id="1.10.287.110">
    <property type="entry name" value="DnaJ domain"/>
    <property type="match status" value="1"/>
</dbReference>
<dbReference type="PRINTS" id="PR00625">
    <property type="entry name" value="JDOMAIN"/>
</dbReference>
<dbReference type="RefSeq" id="WP_148689840.1">
    <property type="nucleotide sequence ID" value="NZ_LT671858.1"/>
</dbReference>
<dbReference type="InterPro" id="IPR001623">
    <property type="entry name" value="DnaJ_domain"/>
</dbReference>
<dbReference type="PANTHER" id="PTHR44145">
    <property type="entry name" value="DNAJ HOMOLOG SUBFAMILY A MEMBER 3, MITOCHONDRIAL"/>
    <property type="match status" value="1"/>
</dbReference>
<name>A0A1N5UXZ0_9ARCH</name>
<dbReference type="SMART" id="SM00271">
    <property type="entry name" value="DnaJ"/>
    <property type="match status" value="1"/>
</dbReference>
<dbReference type="InterPro" id="IPR036869">
    <property type="entry name" value="J_dom_sf"/>
</dbReference>
<proteinExistence type="predicted"/>
<dbReference type="GeneID" id="41588419"/>
<feature type="compositionally biased region" description="Basic and acidic residues" evidence="2">
    <location>
        <begin position="86"/>
        <end position="96"/>
    </location>
</feature>
<dbReference type="SUPFAM" id="SSF46565">
    <property type="entry name" value="Chaperone J-domain"/>
    <property type="match status" value="1"/>
</dbReference>
<evidence type="ECO:0000313" key="4">
    <source>
        <dbReference type="EMBL" id="SIM65674.1"/>
    </source>
</evidence>
<dbReference type="Proteomes" id="UP000195607">
    <property type="component" value="Chromosome I"/>
</dbReference>
<organism evidence="4 5">
    <name type="scientific">Cuniculiplasma divulgatum</name>
    <dbReference type="NCBI Taxonomy" id="1673428"/>
    <lineage>
        <taxon>Archaea</taxon>
        <taxon>Methanobacteriati</taxon>
        <taxon>Thermoplasmatota</taxon>
        <taxon>Thermoplasmata</taxon>
        <taxon>Thermoplasmatales</taxon>
        <taxon>Cuniculiplasmataceae</taxon>
        <taxon>Cuniculiplasma</taxon>
    </lineage>
</organism>
<accession>A0A1N5UXZ0</accession>
<dbReference type="EMBL" id="LT671858">
    <property type="protein sequence ID" value="SIM65674.1"/>
    <property type="molecule type" value="Genomic_DNA"/>
</dbReference>
<protein>
    <submittedName>
        <fullName evidence="4">DnaJ domain protein</fullName>
    </submittedName>
</protein>
<evidence type="ECO:0000259" key="3">
    <source>
        <dbReference type="PROSITE" id="PS50076"/>
    </source>
</evidence>
<dbReference type="Pfam" id="PF00226">
    <property type="entry name" value="DnaJ"/>
    <property type="match status" value="1"/>
</dbReference>
<dbReference type="AlphaFoldDB" id="A0A1N5UXZ0"/>
<evidence type="ECO:0000256" key="2">
    <source>
        <dbReference type="SAM" id="MobiDB-lite"/>
    </source>
</evidence>
<dbReference type="InterPro" id="IPR051938">
    <property type="entry name" value="Apopto_cytoskel_mod"/>
</dbReference>
<feature type="domain" description="J" evidence="3">
    <location>
        <begin position="3"/>
        <end position="69"/>
    </location>
</feature>
<sequence>MLDYYSLLGVSRTASEDEIRSSYKVLIKKWHPDLAKGDATMNELMARQLNEAYEVLSDPGKRRVYDLSLERAKNEREKWMQYARNPKRDNTPRENTVKGPSFDNFEDIERKNRTKLERERLDKWMVNLSRYMADHQWASNTFEKLSENLKLKAMAGNLTLEDAFFIYCTFQMEKSTMGIKTNYFNSKKIKQILETSKTRDEMEVGMQLISKEELILQLFLKVNAGLFKKIKLTEEEYRVIQKFMKFHSYLLKKNDDFFAGVTKFSISKNEWDVAKELIKMEVKFD</sequence>
<dbReference type="PROSITE" id="PS50076">
    <property type="entry name" value="DNAJ_2"/>
    <property type="match status" value="1"/>
</dbReference>
<keyword evidence="1" id="KW-0143">Chaperone</keyword>
<gene>
    <name evidence="4" type="ORF">CSP5_1160</name>
</gene>
<evidence type="ECO:0000313" key="5">
    <source>
        <dbReference type="Proteomes" id="UP000195607"/>
    </source>
</evidence>
<feature type="region of interest" description="Disordered" evidence="2">
    <location>
        <begin position="85"/>
        <end position="104"/>
    </location>
</feature>
<reference evidence="4 5" key="1">
    <citation type="submission" date="2016-04" db="EMBL/GenBank/DDBJ databases">
        <authorList>
            <person name="Evans L.H."/>
            <person name="Alamgir A."/>
            <person name="Owens N."/>
            <person name="Weber N.D."/>
            <person name="Virtaneva K."/>
            <person name="Barbian K."/>
            <person name="Babar A."/>
            <person name="Rosenke K."/>
        </authorList>
    </citation>
    <scope>NUCLEOTIDE SEQUENCE [LARGE SCALE GENOMIC DNA]</scope>
    <source>
        <strain evidence="5">S5(T) (JCM 30642 \VKM B-2941)</strain>
    </source>
</reference>
<dbReference type="PANTHER" id="PTHR44145:SF3">
    <property type="entry name" value="DNAJ HOMOLOG SUBFAMILY A MEMBER 3, MITOCHONDRIAL"/>
    <property type="match status" value="1"/>
</dbReference>